<gene>
    <name evidence="2" type="ORF">QWF21_06420</name>
</gene>
<feature type="transmembrane region" description="Helical" evidence="1">
    <location>
        <begin position="114"/>
        <end position="135"/>
    </location>
</feature>
<proteinExistence type="predicted"/>
<keyword evidence="1" id="KW-1133">Transmembrane helix</keyword>
<protein>
    <submittedName>
        <fullName evidence="2">Uncharacterized protein</fullName>
    </submittedName>
</protein>
<keyword evidence="1" id="KW-0812">Transmembrane</keyword>
<comment type="caution">
    <text evidence="2">The sequence shown here is derived from an EMBL/GenBank/DDBJ whole genome shotgun (WGS) entry which is preliminary data.</text>
</comment>
<reference evidence="2 3" key="1">
    <citation type="submission" date="2023-06" db="EMBL/GenBank/DDBJ databases">
        <title>Alkalimonas sp., MEB004 an alkaliphilic bacterium isolated from Lonar Lake, India.</title>
        <authorList>
            <person name="Joshi A."/>
            <person name="Thite S."/>
        </authorList>
    </citation>
    <scope>NUCLEOTIDE SEQUENCE [LARGE SCALE GENOMIC DNA]</scope>
    <source>
        <strain evidence="2 3">MEB004</strain>
    </source>
</reference>
<dbReference type="RefSeq" id="WP_330087225.1">
    <property type="nucleotide sequence ID" value="NZ_JAUGZK010000004.1"/>
</dbReference>
<organism evidence="2 3">
    <name type="scientific">Alkalimonas mucilaginosa</name>
    <dbReference type="NCBI Taxonomy" id="3057676"/>
    <lineage>
        <taxon>Bacteria</taxon>
        <taxon>Pseudomonadati</taxon>
        <taxon>Pseudomonadota</taxon>
        <taxon>Gammaproteobacteria</taxon>
        <taxon>Alkalimonas</taxon>
    </lineage>
</organism>
<evidence type="ECO:0000256" key="1">
    <source>
        <dbReference type="SAM" id="Phobius"/>
    </source>
</evidence>
<evidence type="ECO:0000313" key="2">
    <source>
        <dbReference type="EMBL" id="MEE2023876.1"/>
    </source>
</evidence>
<dbReference type="Proteomes" id="UP001339167">
    <property type="component" value="Unassembled WGS sequence"/>
</dbReference>
<accession>A0ABU7JDV8</accession>
<feature type="transmembrane region" description="Helical" evidence="1">
    <location>
        <begin position="69"/>
        <end position="94"/>
    </location>
</feature>
<keyword evidence="1" id="KW-0472">Membrane</keyword>
<feature type="transmembrane region" description="Helical" evidence="1">
    <location>
        <begin position="41"/>
        <end position="62"/>
    </location>
</feature>
<keyword evidence="3" id="KW-1185">Reference proteome</keyword>
<evidence type="ECO:0000313" key="3">
    <source>
        <dbReference type="Proteomes" id="UP001339167"/>
    </source>
</evidence>
<dbReference type="EMBL" id="JAUGZK010000004">
    <property type="protein sequence ID" value="MEE2023876.1"/>
    <property type="molecule type" value="Genomic_DNA"/>
</dbReference>
<sequence length="417" mass="47168">MARVSKLFPSFKDKKDSFVIRLIERVSGKKLTGFKLNLADAIGNGVLIGFFLSILEAVLLLLRFGLSHLGGIAANAVFTFCVSFSFVFLVALLLNLAGEWKESLTDQHKHYETFISFIFHLITLPLICLILWMYFSSHPFSRYDDKIRSQELISICEECTQKAVNSANSSNGHGDASAGANDNQKHKPLKDGLEHIDFKNMTAEELDELLERYNFHDFNAEARVSQITKTFGSISLYPDDKNTDWENFLIELDHVVSEEGAAYAAIEILTGIHNKAPFNVIVDILNRGHQLNGTHISSLATYLSVEEFRQLDNYGVDLSQTTSIGSNALVASLHNRKGPAVFEYLLTKDSLLFSDDFDVVKEVLTRSIELNRSINYTQMLIDRGAVVTEDTKEWIERDLRKNNPRYYSLIKSRLSYN</sequence>
<name>A0ABU7JDV8_9GAMM</name>